<comment type="cofactor">
    <cofactor evidence="12">
        <name>[4Fe-4S] cluster</name>
        <dbReference type="ChEBI" id="CHEBI:49883"/>
    </cofactor>
    <text evidence="12">Binds 2 [4Fe-4S] clusters per subunit.</text>
</comment>
<keyword evidence="8 12" id="KW-0411">Iron-sulfur</keyword>
<evidence type="ECO:0000256" key="3">
    <source>
        <dbReference type="ARBA" id="ARBA00022719"/>
    </source>
</evidence>
<evidence type="ECO:0000256" key="12">
    <source>
        <dbReference type="HAMAP-Rule" id="MF_01351"/>
    </source>
</evidence>
<feature type="binding site" evidence="12">
    <location>
        <position position="103"/>
    </location>
    <ligand>
        <name>[4Fe-4S] cluster</name>
        <dbReference type="ChEBI" id="CHEBI:49883"/>
        <label>1</label>
    </ligand>
</feature>
<dbReference type="Gene3D" id="3.30.70.3270">
    <property type="match status" value="1"/>
</dbReference>
<comment type="catalytic activity">
    <reaction evidence="12">
        <text>a quinone + NADH + 5 H(+)(in) = a quinol + NAD(+) + 4 H(+)(out)</text>
        <dbReference type="Rhea" id="RHEA:57888"/>
        <dbReference type="ChEBI" id="CHEBI:15378"/>
        <dbReference type="ChEBI" id="CHEBI:24646"/>
        <dbReference type="ChEBI" id="CHEBI:57540"/>
        <dbReference type="ChEBI" id="CHEBI:57945"/>
        <dbReference type="ChEBI" id="CHEBI:132124"/>
    </reaction>
</comment>
<dbReference type="HAMAP" id="MF_01351">
    <property type="entry name" value="NDH1_NuoI"/>
    <property type="match status" value="1"/>
</dbReference>
<evidence type="ECO:0000259" key="13">
    <source>
        <dbReference type="PROSITE" id="PS51379"/>
    </source>
</evidence>
<gene>
    <name evidence="12" type="primary">nuoI</name>
    <name evidence="14" type="ORF">BROSI_A1059</name>
</gene>
<keyword evidence="6 12" id="KW-1278">Translocase</keyword>
<evidence type="ECO:0000256" key="2">
    <source>
        <dbReference type="ARBA" id="ARBA00022485"/>
    </source>
</evidence>
<feature type="binding site" evidence="12">
    <location>
        <position position="57"/>
    </location>
    <ligand>
        <name>[4Fe-4S] cluster</name>
        <dbReference type="ChEBI" id="CHEBI:49883"/>
        <label>1</label>
    </ligand>
</feature>
<feature type="domain" description="4Fe-4S ferredoxin-type" evidence="13">
    <location>
        <begin position="84"/>
        <end position="113"/>
    </location>
</feature>
<keyword evidence="9 12" id="KW-0520">NAD</keyword>
<evidence type="ECO:0000256" key="9">
    <source>
        <dbReference type="ARBA" id="ARBA00023027"/>
    </source>
</evidence>
<feature type="binding site" evidence="12">
    <location>
        <position position="54"/>
    </location>
    <ligand>
        <name>[4Fe-4S] cluster</name>
        <dbReference type="ChEBI" id="CHEBI:49883"/>
        <label>1</label>
    </ligand>
</feature>
<evidence type="ECO:0000256" key="1">
    <source>
        <dbReference type="ARBA" id="ARBA00022475"/>
    </source>
</evidence>
<evidence type="ECO:0000256" key="4">
    <source>
        <dbReference type="ARBA" id="ARBA00022723"/>
    </source>
</evidence>
<dbReference type="InterPro" id="IPR017900">
    <property type="entry name" value="4Fe4S_Fe_S_CS"/>
</dbReference>
<dbReference type="Pfam" id="PF12838">
    <property type="entry name" value="Fer4_7"/>
    <property type="match status" value="1"/>
</dbReference>
<protein>
    <recommendedName>
        <fullName evidence="12">NADH-quinone oxidoreductase subunit I</fullName>
        <ecNumber evidence="12">7.1.1.-</ecNumber>
    </recommendedName>
    <alternativeName>
        <fullName evidence="12">NADH dehydrogenase I subunit I</fullName>
    </alternativeName>
    <alternativeName>
        <fullName evidence="12">NDH-1 subunit I</fullName>
    </alternativeName>
</protein>
<comment type="function">
    <text evidence="12">NDH-1 shuttles electrons from NADH, via FMN and iron-sulfur (Fe-S) centers, to quinones in the respiratory chain. The immediate electron acceptor for the enzyme in this species is believed to be ubiquinone. Couples the redox reaction to proton translocation (for every two electrons transferred, four hydrogen ions are translocated across the cytoplasmic membrane), and thus conserves the redox energy in a proton gradient.</text>
</comment>
<dbReference type="EMBL" id="BAFN01000001">
    <property type="protein sequence ID" value="GAN32544.1"/>
    <property type="molecule type" value="Genomic_DNA"/>
</dbReference>
<sequence length="145" mass="16391">MILPLIKGLILTLKRFLSPGTCATIQYPDERPKLSARFRGLPELQIGKDGREKCVACGLCAKVCPSQCITVEGGEDETHRRYPKMYELDAFRCIYCGYCEEACPVRAIILRDTFELATYQNKDVFDKEKLLDLTRKRNLPGGIIG</sequence>
<comment type="subcellular location">
    <subcellularLocation>
        <location evidence="12">Cell membrane</location>
        <topology evidence="12">Peripheral membrane protein</topology>
    </subcellularLocation>
</comment>
<feature type="binding site" evidence="12">
    <location>
        <position position="93"/>
    </location>
    <ligand>
        <name>[4Fe-4S] cluster</name>
        <dbReference type="ChEBI" id="CHEBI:49883"/>
        <label>2</label>
    </ligand>
</feature>
<keyword evidence="7 12" id="KW-0408">Iron</keyword>
<dbReference type="PANTHER" id="PTHR10849">
    <property type="entry name" value="NADH DEHYDROGENASE UBIQUINONE IRON-SULFUR PROTEIN 8, MITOCHONDRIAL"/>
    <property type="match status" value="1"/>
</dbReference>
<evidence type="ECO:0000256" key="7">
    <source>
        <dbReference type="ARBA" id="ARBA00023004"/>
    </source>
</evidence>
<keyword evidence="5" id="KW-0677">Repeat</keyword>
<keyword evidence="10 12" id="KW-0830">Ubiquinone</keyword>
<proteinExistence type="inferred from homology"/>
<comment type="caution">
    <text evidence="14">The sequence shown here is derived from an EMBL/GenBank/DDBJ whole genome shotgun (WGS) entry which is preliminary data.</text>
</comment>
<keyword evidence="11 12" id="KW-0472">Membrane</keyword>
<dbReference type="InterPro" id="IPR017896">
    <property type="entry name" value="4Fe4S_Fe-S-bd"/>
</dbReference>
<evidence type="ECO:0000256" key="8">
    <source>
        <dbReference type="ARBA" id="ARBA00023014"/>
    </source>
</evidence>
<organism evidence="14 15">
    <name type="scientific">Candidatus Brocadia sinica JPN1</name>
    <dbReference type="NCBI Taxonomy" id="1197129"/>
    <lineage>
        <taxon>Bacteria</taxon>
        <taxon>Pseudomonadati</taxon>
        <taxon>Planctomycetota</taxon>
        <taxon>Candidatus Brocadiia</taxon>
        <taxon>Candidatus Brocadiales</taxon>
        <taxon>Candidatus Brocadiaceae</taxon>
        <taxon>Candidatus Brocadia</taxon>
    </lineage>
</organism>
<evidence type="ECO:0000256" key="6">
    <source>
        <dbReference type="ARBA" id="ARBA00022967"/>
    </source>
</evidence>
<keyword evidence="1 12" id="KW-1003">Cell membrane</keyword>
<evidence type="ECO:0000256" key="10">
    <source>
        <dbReference type="ARBA" id="ARBA00023075"/>
    </source>
</evidence>
<dbReference type="SUPFAM" id="SSF54862">
    <property type="entry name" value="4Fe-4S ferredoxins"/>
    <property type="match status" value="1"/>
</dbReference>
<dbReference type="EC" id="7.1.1.-" evidence="12"/>
<feature type="domain" description="4Fe-4S ferredoxin-type" evidence="13">
    <location>
        <begin position="44"/>
        <end position="74"/>
    </location>
</feature>
<feature type="binding site" evidence="12">
    <location>
        <position position="96"/>
    </location>
    <ligand>
        <name>[4Fe-4S] cluster</name>
        <dbReference type="ChEBI" id="CHEBI:49883"/>
        <label>2</label>
    </ligand>
</feature>
<dbReference type="Proteomes" id="UP000032309">
    <property type="component" value="Unassembled WGS sequence"/>
</dbReference>
<name>A0ABQ0JUU2_9BACT</name>
<dbReference type="PROSITE" id="PS51379">
    <property type="entry name" value="4FE4S_FER_2"/>
    <property type="match status" value="2"/>
</dbReference>
<keyword evidence="3 12" id="KW-0874">Quinone</keyword>
<keyword evidence="15" id="KW-1185">Reference proteome</keyword>
<evidence type="ECO:0000256" key="11">
    <source>
        <dbReference type="ARBA" id="ARBA00023136"/>
    </source>
</evidence>
<keyword evidence="4 12" id="KW-0479">Metal-binding</keyword>
<dbReference type="PROSITE" id="PS00198">
    <property type="entry name" value="4FE4S_FER_1"/>
    <property type="match status" value="2"/>
</dbReference>
<dbReference type="PANTHER" id="PTHR10849:SF24">
    <property type="entry name" value="NADH-QUINONE OXIDOREDUCTASE SUBUNIT I 2"/>
    <property type="match status" value="1"/>
</dbReference>
<reference evidence="15" key="1">
    <citation type="journal article" date="2015" name="Genome Announc.">
        <title>Draft Genome Sequence of an Anaerobic Ammonium-Oxidizing Bacterium, "Candidatus Brocadia sinica".</title>
        <authorList>
            <person name="Oshiki M."/>
            <person name="Shinyako-Hata K."/>
            <person name="Satoh H."/>
            <person name="Okabe S."/>
        </authorList>
    </citation>
    <scope>NUCLEOTIDE SEQUENCE [LARGE SCALE GENOMIC DNA]</scope>
    <source>
        <strain evidence="15">JPN1</strain>
    </source>
</reference>
<evidence type="ECO:0000313" key="15">
    <source>
        <dbReference type="Proteomes" id="UP000032309"/>
    </source>
</evidence>
<accession>A0ABQ0JUU2</accession>
<feature type="binding site" evidence="12">
    <location>
        <position position="64"/>
    </location>
    <ligand>
        <name>[4Fe-4S] cluster</name>
        <dbReference type="ChEBI" id="CHEBI:49883"/>
        <label>2</label>
    </ligand>
</feature>
<dbReference type="RefSeq" id="WP_052562691.1">
    <property type="nucleotide sequence ID" value="NZ_BAFN01000001.1"/>
</dbReference>
<dbReference type="NCBIfam" id="TIGR01971">
    <property type="entry name" value="NuoI"/>
    <property type="match status" value="1"/>
</dbReference>
<keyword evidence="2 12" id="KW-0004">4Fe-4S</keyword>
<feature type="binding site" evidence="12">
    <location>
        <position position="99"/>
    </location>
    <ligand>
        <name>[4Fe-4S] cluster</name>
        <dbReference type="ChEBI" id="CHEBI:49883"/>
        <label>2</label>
    </ligand>
</feature>
<evidence type="ECO:0000256" key="5">
    <source>
        <dbReference type="ARBA" id="ARBA00022737"/>
    </source>
</evidence>
<evidence type="ECO:0000313" key="14">
    <source>
        <dbReference type="EMBL" id="GAN32544.1"/>
    </source>
</evidence>
<feature type="binding site" evidence="12">
    <location>
        <position position="60"/>
    </location>
    <ligand>
        <name>[4Fe-4S] cluster</name>
        <dbReference type="ChEBI" id="CHEBI:49883"/>
        <label>1</label>
    </ligand>
</feature>
<comment type="subunit">
    <text evidence="12">NDH-1 is composed of 14 different subunits. Subunits NuoA, H, J, K, L, M, N constitute the membrane sector of the complex.</text>
</comment>
<comment type="similarity">
    <text evidence="12">Belongs to the complex I 23 kDa subunit family.</text>
</comment>
<dbReference type="InterPro" id="IPR010226">
    <property type="entry name" value="NADH_quinone_OxRdtase_chainI"/>
</dbReference>